<feature type="region of interest" description="Disordered" evidence="1">
    <location>
        <begin position="133"/>
        <end position="164"/>
    </location>
</feature>
<name>A0A7J8JH15_ROUAE</name>
<evidence type="ECO:0000313" key="2">
    <source>
        <dbReference type="EMBL" id="KAF6496186.1"/>
    </source>
</evidence>
<organism evidence="2 3">
    <name type="scientific">Rousettus aegyptiacus</name>
    <name type="common">Egyptian fruit bat</name>
    <name type="synonym">Pteropus aegyptiacus</name>
    <dbReference type="NCBI Taxonomy" id="9407"/>
    <lineage>
        <taxon>Eukaryota</taxon>
        <taxon>Metazoa</taxon>
        <taxon>Chordata</taxon>
        <taxon>Craniata</taxon>
        <taxon>Vertebrata</taxon>
        <taxon>Euteleostomi</taxon>
        <taxon>Mammalia</taxon>
        <taxon>Eutheria</taxon>
        <taxon>Laurasiatheria</taxon>
        <taxon>Chiroptera</taxon>
        <taxon>Yinpterochiroptera</taxon>
        <taxon>Pteropodoidea</taxon>
        <taxon>Pteropodidae</taxon>
        <taxon>Rousettinae</taxon>
        <taxon>Rousettus</taxon>
    </lineage>
</organism>
<dbReference type="AlphaFoldDB" id="A0A7J8JH15"/>
<dbReference type="Proteomes" id="UP000593571">
    <property type="component" value="Unassembled WGS sequence"/>
</dbReference>
<keyword evidence="3" id="KW-1185">Reference proteome</keyword>
<reference evidence="2 3" key="1">
    <citation type="journal article" date="2020" name="Nature">
        <title>Six reference-quality genomes reveal evolution of bat adaptations.</title>
        <authorList>
            <person name="Jebb D."/>
            <person name="Huang Z."/>
            <person name="Pippel M."/>
            <person name="Hughes G.M."/>
            <person name="Lavrichenko K."/>
            <person name="Devanna P."/>
            <person name="Winkler S."/>
            <person name="Jermiin L.S."/>
            <person name="Skirmuntt E.C."/>
            <person name="Katzourakis A."/>
            <person name="Burkitt-Gray L."/>
            <person name="Ray D.A."/>
            <person name="Sullivan K.A.M."/>
            <person name="Roscito J.G."/>
            <person name="Kirilenko B.M."/>
            <person name="Davalos L.M."/>
            <person name="Corthals A.P."/>
            <person name="Power M.L."/>
            <person name="Jones G."/>
            <person name="Ransome R.D."/>
            <person name="Dechmann D.K.N."/>
            <person name="Locatelli A.G."/>
            <person name="Puechmaille S.J."/>
            <person name="Fedrigo O."/>
            <person name="Jarvis E.D."/>
            <person name="Hiller M."/>
            <person name="Vernes S.C."/>
            <person name="Myers E.W."/>
            <person name="Teeling E.C."/>
        </authorList>
    </citation>
    <scope>NUCLEOTIDE SEQUENCE [LARGE SCALE GENOMIC DNA]</scope>
    <source>
        <strain evidence="2">MRouAeg1</strain>
        <tissue evidence="2">Muscle</tissue>
    </source>
</reference>
<comment type="caution">
    <text evidence="2">The sequence shown here is derived from an EMBL/GenBank/DDBJ whole genome shotgun (WGS) entry which is preliminary data.</text>
</comment>
<accession>A0A7J8JH15</accession>
<protein>
    <submittedName>
        <fullName evidence="2">Uncharacterized protein</fullName>
    </submittedName>
</protein>
<evidence type="ECO:0000313" key="3">
    <source>
        <dbReference type="Proteomes" id="UP000593571"/>
    </source>
</evidence>
<evidence type="ECO:0000256" key="1">
    <source>
        <dbReference type="SAM" id="MobiDB-lite"/>
    </source>
</evidence>
<dbReference type="EMBL" id="JACASE010000002">
    <property type="protein sequence ID" value="KAF6496186.1"/>
    <property type="molecule type" value="Genomic_DNA"/>
</dbReference>
<proteinExistence type="predicted"/>
<gene>
    <name evidence="2" type="ORF">HJG63_010414</name>
</gene>
<sequence>MAGETEGCVSAPHACHSPACVEPQVTASCGPVPFSSVVWTWHVPRGSAVRSYRLRSLRRGVAPLARPLRCPWTLRVSPASLLLDTATRPPENPFGSPARCVRARPAPGAACISPKWPRQLLLQHVLLLKRDPDASPHRAQASVSPHDLHLDGRSGSDAMRLLRG</sequence>